<protein>
    <submittedName>
        <fullName evidence="4">Sulfuric ester hydrolase</fullName>
    </submittedName>
</protein>
<feature type="chain" id="PRO_5046460303" evidence="2">
    <location>
        <begin position="18"/>
        <end position="576"/>
    </location>
</feature>
<dbReference type="SUPFAM" id="SSF53649">
    <property type="entry name" value="Alkaline phosphatase-like"/>
    <property type="match status" value="1"/>
</dbReference>
<name>A0ABR1FHN5_AURAN</name>
<feature type="signal peptide" evidence="2">
    <location>
        <begin position="1"/>
        <end position="17"/>
    </location>
</feature>
<evidence type="ECO:0000313" key="5">
    <source>
        <dbReference type="Proteomes" id="UP001363151"/>
    </source>
</evidence>
<dbReference type="Gene3D" id="3.30.1120.10">
    <property type="match status" value="1"/>
</dbReference>
<feature type="domain" description="Sulfatase N-terminal" evidence="3">
    <location>
        <begin position="32"/>
        <end position="394"/>
    </location>
</feature>
<keyword evidence="2" id="KW-0732">Signal</keyword>
<dbReference type="InterPro" id="IPR050738">
    <property type="entry name" value="Sulfatase"/>
</dbReference>
<dbReference type="PANTHER" id="PTHR42693:SF11">
    <property type="entry name" value="ARYLSULFATASE A"/>
    <property type="match status" value="1"/>
</dbReference>
<evidence type="ECO:0000259" key="3">
    <source>
        <dbReference type="Pfam" id="PF00884"/>
    </source>
</evidence>
<comment type="caution">
    <text evidence="4">The sequence shown here is derived from an EMBL/GenBank/DDBJ whole genome shotgun (WGS) entry which is preliminary data.</text>
</comment>
<dbReference type="Pfam" id="PF00884">
    <property type="entry name" value="Sulfatase"/>
    <property type="match status" value="1"/>
</dbReference>
<evidence type="ECO:0000256" key="2">
    <source>
        <dbReference type="SAM" id="SignalP"/>
    </source>
</evidence>
<keyword evidence="5" id="KW-1185">Reference proteome</keyword>
<dbReference type="PANTHER" id="PTHR42693">
    <property type="entry name" value="ARYLSULFATASE FAMILY MEMBER"/>
    <property type="match status" value="1"/>
</dbReference>
<keyword evidence="4" id="KW-0378">Hydrolase</keyword>
<organism evidence="4 5">
    <name type="scientific">Aureococcus anophagefferens</name>
    <name type="common">Harmful bloom alga</name>
    <dbReference type="NCBI Taxonomy" id="44056"/>
    <lineage>
        <taxon>Eukaryota</taxon>
        <taxon>Sar</taxon>
        <taxon>Stramenopiles</taxon>
        <taxon>Ochrophyta</taxon>
        <taxon>Pelagophyceae</taxon>
        <taxon>Pelagomonadales</taxon>
        <taxon>Pelagomonadaceae</taxon>
        <taxon>Aureococcus</taxon>
    </lineage>
</organism>
<dbReference type="Proteomes" id="UP001363151">
    <property type="component" value="Unassembled WGS sequence"/>
</dbReference>
<dbReference type="InterPro" id="IPR000917">
    <property type="entry name" value="Sulfatase_N"/>
</dbReference>
<proteinExistence type="inferred from homology"/>
<gene>
    <name evidence="4" type="ORF">SO694_00077026</name>
</gene>
<dbReference type="EMBL" id="JBBJCI010000421">
    <property type="protein sequence ID" value="KAK7230942.1"/>
    <property type="molecule type" value="Genomic_DNA"/>
</dbReference>
<evidence type="ECO:0000256" key="1">
    <source>
        <dbReference type="ARBA" id="ARBA00008779"/>
    </source>
</evidence>
<dbReference type="Pfam" id="PF14707">
    <property type="entry name" value="Sulfatase_C"/>
    <property type="match status" value="1"/>
</dbReference>
<comment type="similarity">
    <text evidence="1">Belongs to the sulfatase family.</text>
</comment>
<evidence type="ECO:0000313" key="4">
    <source>
        <dbReference type="EMBL" id="KAK7230942.1"/>
    </source>
</evidence>
<dbReference type="InterPro" id="IPR017850">
    <property type="entry name" value="Alkaline_phosphatase_core_sf"/>
</dbReference>
<dbReference type="GO" id="GO:0016787">
    <property type="term" value="F:hydrolase activity"/>
    <property type="evidence" value="ECO:0007669"/>
    <property type="project" value="UniProtKB-KW"/>
</dbReference>
<accession>A0ABR1FHN5</accession>
<reference evidence="4 5" key="1">
    <citation type="submission" date="2024-03" db="EMBL/GenBank/DDBJ databases">
        <title>Aureococcus anophagefferens CCMP1851 and Kratosvirus quantuckense: Draft genome of a second virus-susceptible host strain in the model system.</title>
        <authorList>
            <person name="Chase E."/>
            <person name="Truchon A.R."/>
            <person name="Schepens W."/>
            <person name="Wilhelm S.W."/>
        </authorList>
    </citation>
    <scope>NUCLEOTIDE SEQUENCE [LARGE SCALE GENOMIC DNA]</scope>
    <source>
        <strain evidence="4 5">CCMP1851</strain>
    </source>
</reference>
<sequence>MFVHPLLALALVGGVASSTKTRATTAPKKDAPNVVLLFADDLGFGDPGFAGHPSNLTPNLDALRASGRRLSTWYSGCPVCTGSRASLMTGRVYSRVGVPGVFGPTSQSGLPLREVTLADQFRTAGYETGMLGKWHLGQREAYLPASRGFDSYLGIPFSDDMGAARLSDCGNGTTIPATVTGDWSRAAYAAHGYTQALRFEDEASDRGGRFLPLVSQSKGATTVVEQPVDLTHLQEKYAAFATDFIGSAKKKFFFYAALSHVHTTQGNLPDKQYAGCAFRGTSIRGPFGDALAEADDLVGSIVGAVDGAGLRERTLFVFSSDNGPWMVQAESAGSVGHLYARSAGYWNVGKGSTWEGGIREPAFVSWKGVVEENSQSAAAVSSTDVFPTLSELIGAPLPTTLTYNGSSEPAIYDGVDQSSVWFDGAGTSARDEAGDCLFFFGGPHGADAPSAARCGPYKLHYATGPGLAGCDGCEKQYYDPPMVFQVEVDPSEQFPLTKNNTRHYADAAINDVLAMAAKSLKAYSATYAAGELTPANGGVAPDADAEVVNGTALYGVCCDRQAADTCDCDGKPYPGR</sequence>
<dbReference type="Gene3D" id="3.40.720.10">
    <property type="entry name" value="Alkaline Phosphatase, subunit A"/>
    <property type="match status" value="1"/>
</dbReference>